<dbReference type="Proteomes" id="UP000334019">
    <property type="component" value="Chromosome"/>
</dbReference>
<dbReference type="Pfam" id="PF13847">
    <property type="entry name" value="Methyltransf_31"/>
    <property type="match status" value="1"/>
</dbReference>
<dbReference type="SUPFAM" id="SSF53335">
    <property type="entry name" value="S-adenosyl-L-methionine-dependent methyltransferases"/>
    <property type="match status" value="1"/>
</dbReference>
<gene>
    <name evidence="3" type="ORF">GH723_16290</name>
</gene>
<evidence type="ECO:0000259" key="1">
    <source>
        <dbReference type="Pfam" id="PF13847"/>
    </source>
</evidence>
<dbReference type="RefSeq" id="WP_153760639.1">
    <property type="nucleotide sequence ID" value="NZ_CP045851.1"/>
</dbReference>
<dbReference type="GO" id="GO:0032259">
    <property type="term" value="P:methylation"/>
    <property type="evidence" value="ECO:0007669"/>
    <property type="project" value="UniProtKB-KW"/>
</dbReference>
<evidence type="ECO:0000313" key="3">
    <source>
        <dbReference type="EMBL" id="QGG96535.1"/>
    </source>
</evidence>
<dbReference type="InterPro" id="IPR025714">
    <property type="entry name" value="Methyltranfer_dom"/>
</dbReference>
<dbReference type="AlphaFoldDB" id="A0A5Q2RTJ1"/>
<proteinExistence type="predicted"/>
<feature type="domain" description="Methyltransferase" evidence="1">
    <location>
        <begin position="176"/>
        <end position="282"/>
    </location>
</feature>
<keyword evidence="4" id="KW-1185">Reference proteome</keyword>
<dbReference type="SUPFAM" id="SSF46785">
    <property type="entry name" value="Winged helix' DNA-binding domain"/>
    <property type="match status" value="1"/>
</dbReference>
<dbReference type="Pfam" id="PF21320">
    <property type="entry name" value="WHD_Rv2258c"/>
    <property type="match status" value="1"/>
</dbReference>
<evidence type="ECO:0000313" key="4">
    <source>
        <dbReference type="Proteomes" id="UP000334019"/>
    </source>
</evidence>
<sequence>MSTTPVLAEALDERLLASTTAALDLASLYLGDRLGFYRVLADGDARTVGELAAAAGTDVRYTREWLEHQAVTGFVRTDDDHRPWDERRFTLPAEHVGVLADPLSADHLAPFARMLVGIAATLDEVVDAFHTGRGVPFHRYGTDMRRGQGAINRPAFTHDLVDSWLAAAPDLHARLRSGGRIADLGCGVGWSTIALKAGYPSATVIGFDEDEASIVEARQHADHHDVHVRFEATDAAALADHGPFDAVLVLEALHDMARPADVLRAARRALTSDGSVVVADEKVSPTFTSPGDDVERMMYGWSVTHCLPASRFDAPSAAIGTVIREDTVRELAAEAGFGHVEVLPVDAGFFAIYRLRA</sequence>
<organism evidence="3 4">
    <name type="scientific">Actinomarinicola tropica</name>
    <dbReference type="NCBI Taxonomy" id="2789776"/>
    <lineage>
        <taxon>Bacteria</taxon>
        <taxon>Bacillati</taxon>
        <taxon>Actinomycetota</taxon>
        <taxon>Acidimicrobiia</taxon>
        <taxon>Acidimicrobiales</taxon>
        <taxon>Iamiaceae</taxon>
        <taxon>Actinomarinicola</taxon>
    </lineage>
</organism>
<dbReference type="InterPro" id="IPR036390">
    <property type="entry name" value="WH_DNA-bd_sf"/>
</dbReference>
<name>A0A5Q2RTJ1_9ACTN</name>
<dbReference type="KEGG" id="atq:GH723_16290"/>
<dbReference type="GO" id="GO:0008168">
    <property type="term" value="F:methyltransferase activity"/>
    <property type="evidence" value="ECO:0007669"/>
    <property type="project" value="UniProtKB-KW"/>
</dbReference>
<feature type="domain" description="S-adenosylmethionine-dependent methyltransferase Rv2258c-like winged HTH" evidence="2">
    <location>
        <begin position="29"/>
        <end position="99"/>
    </location>
</feature>
<protein>
    <submittedName>
        <fullName evidence="3">Methyltransferase domain-containing protein</fullName>
    </submittedName>
</protein>
<dbReference type="Gene3D" id="1.10.10.10">
    <property type="entry name" value="Winged helix-like DNA-binding domain superfamily/Winged helix DNA-binding domain"/>
    <property type="match status" value="1"/>
</dbReference>
<evidence type="ECO:0000259" key="2">
    <source>
        <dbReference type="Pfam" id="PF21320"/>
    </source>
</evidence>
<dbReference type="CDD" id="cd02440">
    <property type="entry name" value="AdoMet_MTases"/>
    <property type="match status" value="1"/>
</dbReference>
<keyword evidence="3" id="KW-0489">Methyltransferase</keyword>
<keyword evidence="3" id="KW-0808">Transferase</keyword>
<dbReference type="Gene3D" id="3.40.50.150">
    <property type="entry name" value="Vaccinia Virus protein VP39"/>
    <property type="match status" value="1"/>
</dbReference>
<dbReference type="EMBL" id="CP045851">
    <property type="protein sequence ID" value="QGG96535.1"/>
    <property type="molecule type" value="Genomic_DNA"/>
</dbReference>
<dbReference type="InterPro" id="IPR029063">
    <property type="entry name" value="SAM-dependent_MTases_sf"/>
</dbReference>
<dbReference type="InterPro" id="IPR053173">
    <property type="entry name" value="SAM-binding_MTase"/>
</dbReference>
<dbReference type="InterPro" id="IPR048711">
    <property type="entry name" value="WHD_Rv2258c"/>
</dbReference>
<reference evidence="3 4" key="1">
    <citation type="submission" date="2019-11" db="EMBL/GenBank/DDBJ databases">
        <authorList>
            <person name="He Y."/>
        </authorList>
    </citation>
    <scope>NUCLEOTIDE SEQUENCE [LARGE SCALE GENOMIC DNA]</scope>
    <source>
        <strain evidence="3 4">SCSIO 58843</strain>
    </source>
</reference>
<accession>A0A5Q2RTJ1</accession>
<dbReference type="InterPro" id="IPR036388">
    <property type="entry name" value="WH-like_DNA-bd_sf"/>
</dbReference>
<dbReference type="PANTHER" id="PTHR45128">
    <property type="entry name" value="METHYLTRANSFERASE TYPE 11"/>
    <property type="match status" value="1"/>
</dbReference>